<accession>A0A518DRH8</accession>
<dbReference type="AlphaFoldDB" id="A0A518DRH8"/>
<evidence type="ECO:0000313" key="1">
    <source>
        <dbReference type="EMBL" id="QDU94414.1"/>
    </source>
</evidence>
<dbReference type="KEGG" id="lcre:Pla8534_22040"/>
<dbReference type="Proteomes" id="UP000317648">
    <property type="component" value="Chromosome"/>
</dbReference>
<dbReference type="Gene3D" id="3.20.20.150">
    <property type="entry name" value="Divalent-metal-dependent TIM barrel enzymes"/>
    <property type="match status" value="1"/>
</dbReference>
<dbReference type="OrthoDB" id="9763101at2"/>
<dbReference type="EMBL" id="CP036433">
    <property type="protein sequence ID" value="QDU94414.1"/>
    <property type="molecule type" value="Genomic_DNA"/>
</dbReference>
<dbReference type="RefSeq" id="WP_145052802.1">
    <property type="nucleotide sequence ID" value="NZ_CP036433.1"/>
</dbReference>
<dbReference type="InterPro" id="IPR036237">
    <property type="entry name" value="Xyl_isomerase-like_sf"/>
</dbReference>
<proteinExistence type="predicted"/>
<sequence>MLPTIGYTLREHPRLASVDLMVDAVEIACRPADDPREFAQAVNTLEIDHVSLHAALPGGTAEESTPWLLLDALRHVCFESGAMAFSDRWVWNARLDSPAAFDRVTRRLEKVVQFFSPLGFFLKTTPPPNQPAGGLPGADQFARLLERTGCGWLLDLSHLEAVATRDGFLAGEFLEQVMPCAESVQIHLDGAGATWDLYRHALRAGQEKITAVFLQRTMPVADDAALPRDLWLARLAAEAALLERTVGAAVSASETQSGASSAGDAS</sequence>
<reference evidence="1 2" key="1">
    <citation type="submission" date="2019-02" db="EMBL/GenBank/DDBJ databases">
        <title>Deep-cultivation of Planctomycetes and their phenomic and genomic characterization uncovers novel biology.</title>
        <authorList>
            <person name="Wiegand S."/>
            <person name="Jogler M."/>
            <person name="Boedeker C."/>
            <person name="Pinto D."/>
            <person name="Vollmers J."/>
            <person name="Rivas-Marin E."/>
            <person name="Kohn T."/>
            <person name="Peeters S.H."/>
            <person name="Heuer A."/>
            <person name="Rast P."/>
            <person name="Oberbeckmann S."/>
            <person name="Bunk B."/>
            <person name="Jeske O."/>
            <person name="Meyerdierks A."/>
            <person name="Storesund J.E."/>
            <person name="Kallscheuer N."/>
            <person name="Luecker S."/>
            <person name="Lage O.M."/>
            <person name="Pohl T."/>
            <person name="Merkel B.J."/>
            <person name="Hornburger P."/>
            <person name="Mueller R.-W."/>
            <person name="Bruemmer F."/>
            <person name="Labrenz M."/>
            <person name="Spormann A.M."/>
            <person name="Op den Camp H."/>
            <person name="Overmann J."/>
            <person name="Amann R."/>
            <person name="Jetten M.S.M."/>
            <person name="Mascher T."/>
            <person name="Medema M.H."/>
            <person name="Devos D.P."/>
            <person name="Kaster A.-K."/>
            <person name="Ovreas L."/>
            <person name="Rohde M."/>
            <person name="Galperin M.Y."/>
            <person name="Jogler C."/>
        </authorList>
    </citation>
    <scope>NUCLEOTIDE SEQUENCE [LARGE SCALE GENOMIC DNA]</scope>
    <source>
        <strain evidence="1 2">Pla85_3_4</strain>
    </source>
</reference>
<name>A0A518DRH8_9BACT</name>
<evidence type="ECO:0000313" key="2">
    <source>
        <dbReference type="Proteomes" id="UP000317648"/>
    </source>
</evidence>
<dbReference type="SUPFAM" id="SSF51658">
    <property type="entry name" value="Xylose isomerase-like"/>
    <property type="match status" value="1"/>
</dbReference>
<gene>
    <name evidence="1" type="ORF">Pla8534_22040</name>
</gene>
<keyword evidence="2" id="KW-1185">Reference proteome</keyword>
<evidence type="ECO:0008006" key="3">
    <source>
        <dbReference type="Google" id="ProtNLM"/>
    </source>
</evidence>
<organism evidence="1 2">
    <name type="scientific">Lignipirellula cremea</name>
    <dbReference type="NCBI Taxonomy" id="2528010"/>
    <lineage>
        <taxon>Bacteria</taxon>
        <taxon>Pseudomonadati</taxon>
        <taxon>Planctomycetota</taxon>
        <taxon>Planctomycetia</taxon>
        <taxon>Pirellulales</taxon>
        <taxon>Pirellulaceae</taxon>
        <taxon>Lignipirellula</taxon>
    </lineage>
</organism>
<protein>
    <recommendedName>
        <fullName evidence="3">Xylose isomerase-like TIM barrel</fullName>
    </recommendedName>
</protein>